<feature type="transmembrane region" description="Helical" evidence="1">
    <location>
        <begin position="63"/>
        <end position="82"/>
    </location>
</feature>
<dbReference type="EMBL" id="CP011125">
    <property type="protein sequence ID" value="AKF10738.1"/>
    <property type="molecule type" value="Genomic_DNA"/>
</dbReference>
<dbReference type="KEGG" id="samy:DB32_007887"/>
<accession>A0A0F6YNU2</accession>
<keyword evidence="1" id="KW-0812">Transmembrane</keyword>
<feature type="transmembrane region" description="Helical" evidence="1">
    <location>
        <begin position="94"/>
        <end position="113"/>
    </location>
</feature>
<proteinExistence type="predicted"/>
<reference evidence="2 3" key="1">
    <citation type="submission" date="2015-03" db="EMBL/GenBank/DDBJ databases">
        <title>Genome assembly of Sandaracinus amylolyticus DSM 53668.</title>
        <authorList>
            <person name="Sharma G."/>
            <person name="Subramanian S."/>
        </authorList>
    </citation>
    <scope>NUCLEOTIDE SEQUENCE [LARGE SCALE GENOMIC DNA]</scope>
    <source>
        <strain evidence="2 3">DSM 53668</strain>
    </source>
</reference>
<evidence type="ECO:0000256" key="1">
    <source>
        <dbReference type="SAM" id="Phobius"/>
    </source>
</evidence>
<organism evidence="2 3">
    <name type="scientific">Sandaracinus amylolyticus</name>
    <dbReference type="NCBI Taxonomy" id="927083"/>
    <lineage>
        <taxon>Bacteria</taxon>
        <taxon>Pseudomonadati</taxon>
        <taxon>Myxococcota</taxon>
        <taxon>Polyangia</taxon>
        <taxon>Polyangiales</taxon>
        <taxon>Sandaracinaceae</taxon>
        <taxon>Sandaracinus</taxon>
    </lineage>
</organism>
<keyword evidence="1" id="KW-1133">Transmembrane helix</keyword>
<keyword evidence="1" id="KW-0472">Membrane</keyword>
<evidence type="ECO:0000313" key="2">
    <source>
        <dbReference type="EMBL" id="AKF10738.1"/>
    </source>
</evidence>
<protein>
    <submittedName>
        <fullName evidence="2">Uncharacterized protein</fullName>
    </submittedName>
</protein>
<evidence type="ECO:0000313" key="3">
    <source>
        <dbReference type="Proteomes" id="UP000034883"/>
    </source>
</evidence>
<sequence>METRTVPAHTPRTTRNESITRWSRSARMVLGIVLAVVIVTFAVSAIASFAVPTPPERVSLIHWSLFVATFMQYLLCLFFISFAAQNPRSDNRGLWIAGMVLLPWGILPVYWWAHVWNAPYVSDPSHDYNVPGGQLTPQAD</sequence>
<dbReference type="Proteomes" id="UP000034883">
    <property type="component" value="Chromosome"/>
</dbReference>
<gene>
    <name evidence="2" type="ORF">DB32_007887</name>
</gene>
<feature type="transmembrane region" description="Helical" evidence="1">
    <location>
        <begin position="28"/>
        <end position="51"/>
    </location>
</feature>
<keyword evidence="3" id="KW-1185">Reference proteome</keyword>
<dbReference type="STRING" id="927083.DB32_007887"/>
<dbReference type="AlphaFoldDB" id="A0A0F6YNU2"/>
<name>A0A0F6YNU2_9BACT</name>